<evidence type="ECO:0008006" key="4">
    <source>
        <dbReference type="Google" id="ProtNLM"/>
    </source>
</evidence>
<organism evidence="2 3">
    <name type="scientific">Yinghuangia soli</name>
    <dbReference type="NCBI Taxonomy" id="2908204"/>
    <lineage>
        <taxon>Bacteria</taxon>
        <taxon>Bacillati</taxon>
        <taxon>Actinomycetota</taxon>
        <taxon>Actinomycetes</taxon>
        <taxon>Kitasatosporales</taxon>
        <taxon>Streptomycetaceae</taxon>
        <taxon>Yinghuangia</taxon>
    </lineage>
</organism>
<comment type="caution">
    <text evidence="2">The sequence shown here is derived from an EMBL/GenBank/DDBJ whole genome shotgun (WGS) entry which is preliminary data.</text>
</comment>
<keyword evidence="3" id="KW-1185">Reference proteome</keyword>
<feature type="chain" id="PRO_5041378779" description="DUF5666 domain-containing protein" evidence="1">
    <location>
        <begin position="32"/>
        <end position="295"/>
    </location>
</feature>
<proteinExistence type="predicted"/>
<dbReference type="AlphaFoldDB" id="A0AA41TWD6"/>
<dbReference type="EMBL" id="JAKFHA010000001">
    <property type="protein sequence ID" value="MCF2525733.1"/>
    <property type="molecule type" value="Genomic_DNA"/>
</dbReference>
<dbReference type="RefSeq" id="WP_235049762.1">
    <property type="nucleotide sequence ID" value="NZ_JAKFHA010000001.1"/>
</dbReference>
<reference evidence="2" key="1">
    <citation type="submission" date="2022-01" db="EMBL/GenBank/DDBJ databases">
        <title>Genome-Based Taxonomic Classification of the Phylum Actinobacteria.</title>
        <authorList>
            <person name="Gao Y."/>
        </authorList>
    </citation>
    <scope>NUCLEOTIDE SEQUENCE</scope>
    <source>
        <strain evidence="2">KLBMP 8922</strain>
    </source>
</reference>
<evidence type="ECO:0000256" key="1">
    <source>
        <dbReference type="SAM" id="SignalP"/>
    </source>
</evidence>
<evidence type="ECO:0000313" key="3">
    <source>
        <dbReference type="Proteomes" id="UP001165378"/>
    </source>
</evidence>
<keyword evidence="1" id="KW-0732">Signal</keyword>
<accession>A0AA41TWD6</accession>
<protein>
    <recommendedName>
        <fullName evidence="4">DUF5666 domain-containing protein</fullName>
    </recommendedName>
</protein>
<evidence type="ECO:0000313" key="2">
    <source>
        <dbReference type="EMBL" id="MCF2525733.1"/>
    </source>
</evidence>
<dbReference type="Proteomes" id="UP001165378">
    <property type="component" value="Unassembled WGS sequence"/>
</dbReference>
<dbReference type="PROSITE" id="PS51257">
    <property type="entry name" value="PROKAR_LIPOPROTEIN"/>
    <property type="match status" value="1"/>
</dbReference>
<gene>
    <name evidence="2" type="ORF">LZ495_00630</name>
</gene>
<name>A0AA41TWD6_9ACTN</name>
<sequence>MMRRPPDHARHRPSRTRAAALLLAMALVLSACTFGSAPSPSAQVGYAIGPIKLSVGTNGVSVTLGRNFVTPLGTISFDTGLGYSKSKKDPGLVVVVRQTLSGVPTDTAYEIKADEKLRVTVAGKVVQEIAENYILIEATPGTEIAIEPASGKPQSRAPSAEPAFPSAKLPTAFTGDWHGTTRTAGSPNRADFTVAMLLKGGPVGATVGDVQSTSPARGTCEANLILAATAVHPVERNRIIVEVVPARSQACGARMWSVLTLTARDTITIVSYPDAQSADRHTPLLSTGTLIRRPG</sequence>
<feature type="signal peptide" evidence="1">
    <location>
        <begin position="1"/>
        <end position="31"/>
    </location>
</feature>